<organism evidence="1 2">
    <name type="scientific">Acanthoscelides obtectus</name>
    <name type="common">Bean weevil</name>
    <name type="synonym">Bruchus obtectus</name>
    <dbReference type="NCBI Taxonomy" id="200917"/>
    <lineage>
        <taxon>Eukaryota</taxon>
        <taxon>Metazoa</taxon>
        <taxon>Ecdysozoa</taxon>
        <taxon>Arthropoda</taxon>
        <taxon>Hexapoda</taxon>
        <taxon>Insecta</taxon>
        <taxon>Pterygota</taxon>
        <taxon>Neoptera</taxon>
        <taxon>Endopterygota</taxon>
        <taxon>Coleoptera</taxon>
        <taxon>Polyphaga</taxon>
        <taxon>Cucujiformia</taxon>
        <taxon>Chrysomeloidea</taxon>
        <taxon>Chrysomelidae</taxon>
        <taxon>Bruchinae</taxon>
        <taxon>Bruchini</taxon>
        <taxon>Acanthoscelides</taxon>
    </lineage>
</organism>
<dbReference type="AlphaFoldDB" id="A0A9P0L056"/>
<protein>
    <submittedName>
        <fullName evidence="1">Uncharacterized protein</fullName>
    </submittedName>
</protein>
<reference evidence="1" key="1">
    <citation type="submission" date="2022-03" db="EMBL/GenBank/DDBJ databases">
        <authorList>
            <person name="Sayadi A."/>
        </authorList>
    </citation>
    <scope>NUCLEOTIDE SEQUENCE</scope>
</reference>
<dbReference type="EMBL" id="CAKOFQ010006976">
    <property type="protein sequence ID" value="CAH1985331.1"/>
    <property type="molecule type" value="Genomic_DNA"/>
</dbReference>
<evidence type="ECO:0000313" key="2">
    <source>
        <dbReference type="Proteomes" id="UP001152888"/>
    </source>
</evidence>
<comment type="caution">
    <text evidence="1">The sequence shown here is derived from an EMBL/GenBank/DDBJ whole genome shotgun (WGS) entry which is preliminary data.</text>
</comment>
<keyword evidence="2" id="KW-1185">Reference proteome</keyword>
<gene>
    <name evidence="1" type="ORF">ACAOBT_LOCUS16622</name>
</gene>
<dbReference type="Proteomes" id="UP001152888">
    <property type="component" value="Unassembled WGS sequence"/>
</dbReference>
<evidence type="ECO:0000313" key="1">
    <source>
        <dbReference type="EMBL" id="CAH1985331.1"/>
    </source>
</evidence>
<proteinExistence type="predicted"/>
<name>A0A9P0L056_ACAOB</name>
<accession>A0A9P0L056</accession>
<feature type="non-terminal residue" evidence="1">
    <location>
        <position position="1"/>
    </location>
</feature>
<sequence>LFISADVIRVLSSAFLERPIRRSRTLAGLLYRRYCNIEDKFRHYHNFLANHLY</sequence>